<dbReference type="AlphaFoldDB" id="E2ZI85"/>
<protein>
    <submittedName>
        <fullName evidence="1">Uncharacterized protein</fullName>
    </submittedName>
</protein>
<gene>
    <name evidence="1" type="ORF">HMPREF9436_01376</name>
</gene>
<dbReference type="Proteomes" id="UP000006028">
    <property type="component" value="Unassembled WGS sequence"/>
</dbReference>
<name>E2ZI85_9FIRM</name>
<dbReference type="HOGENOM" id="CLU_2824738_0_0_9"/>
<evidence type="ECO:0000313" key="2">
    <source>
        <dbReference type="Proteomes" id="UP000006028"/>
    </source>
</evidence>
<sequence length="66" mass="7716">MQKDHIGFTIEKRRRDGICKAFHDRNSYFSFGQTAEQRTPWLETAEGFFAFVKKERRAGAQKSMDG</sequence>
<reference evidence="1 2" key="1">
    <citation type="submission" date="2010-08" db="EMBL/GenBank/DDBJ databases">
        <authorList>
            <person name="Weinstock G."/>
            <person name="Sodergren E."/>
            <person name="Clifton S."/>
            <person name="Fulton L."/>
            <person name="Fulton B."/>
            <person name="Courtney L."/>
            <person name="Fronick C."/>
            <person name="Harrison M."/>
            <person name="Strong C."/>
            <person name="Farmer C."/>
            <person name="Delahaunty K."/>
            <person name="Markovic C."/>
            <person name="Hall O."/>
            <person name="Minx P."/>
            <person name="Tomlinson C."/>
            <person name="Mitreva M."/>
            <person name="Hou S."/>
            <person name="Chen J."/>
            <person name="Wollam A."/>
            <person name="Pepin K.H."/>
            <person name="Johnson M."/>
            <person name="Bhonagiri V."/>
            <person name="Zhang X."/>
            <person name="Suruliraj S."/>
            <person name="Warren W."/>
            <person name="Chinwalla A."/>
            <person name="Mardis E.R."/>
            <person name="Wilson R.K."/>
        </authorList>
    </citation>
    <scope>NUCLEOTIDE SEQUENCE [LARGE SCALE GENOMIC DNA]</scope>
    <source>
        <strain evidence="1 2">KLE1255</strain>
    </source>
</reference>
<evidence type="ECO:0000313" key="1">
    <source>
        <dbReference type="EMBL" id="EFQ07071.1"/>
    </source>
</evidence>
<accession>E2ZI85</accession>
<proteinExistence type="predicted"/>
<dbReference type="BioCyc" id="FCF748224-HMP:GTSS-59-MONOMER"/>
<comment type="caution">
    <text evidence="1">The sequence shown here is derived from an EMBL/GenBank/DDBJ whole genome shotgun (WGS) entry which is preliminary data.</text>
</comment>
<dbReference type="EMBL" id="AECU01000117">
    <property type="protein sequence ID" value="EFQ07071.1"/>
    <property type="molecule type" value="Genomic_DNA"/>
</dbReference>
<organism evidence="1 2">
    <name type="scientific">Faecalibacterium cf. prausnitzii KLE1255</name>
    <dbReference type="NCBI Taxonomy" id="748224"/>
    <lineage>
        <taxon>Bacteria</taxon>
        <taxon>Bacillati</taxon>
        <taxon>Bacillota</taxon>
        <taxon>Clostridia</taxon>
        <taxon>Eubacteriales</taxon>
        <taxon>Oscillospiraceae</taxon>
        <taxon>Faecalibacterium</taxon>
    </lineage>
</organism>